<feature type="region of interest" description="Disordered" evidence="1">
    <location>
        <begin position="197"/>
        <end position="247"/>
    </location>
</feature>
<keyword evidence="3" id="KW-1185">Reference proteome</keyword>
<dbReference type="EnsemblPlants" id="PGSC0003DMT400091343">
    <property type="protein sequence ID" value="PGSC0003DMT400091343"/>
    <property type="gene ID" value="PGSC0003DMG400040914"/>
</dbReference>
<feature type="compositionally biased region" description="Acidic residues" evidence="1">
    <location>
        <begin position="28"/>
        <end position="40"/>
    </location>
</feature>
<reference evidence="3" key="1">
    <citation type="journal article" date="2011" name="Nature">
        <title>Genome sequence and analysis of the tuber crop potato.</title>
        <authorList>
            <consortium name="The Potato Genome Sequencing Consortium"/>
        </authorList>
    </citation>
    <scope>NUCLEOTIDE SEQUENCE [LARGE SCALE GENOMIC DNA]</scope>
    <source>
        <strain evidence="3">cv. DM1-3 516 R44</strain>
    </source>
</reference>
<dbReference type="Gramene" id="PGSC0003DMT400091343">
    <property type="protein sequence ID" value="PGSC0003DMT400091343"/>
    <property type="gene ID" value="PGSC0003DMG400040914"/>
</dbReference>
<evidence type="ECO:0000313" key="3">
    <source>
        <dbReference type="Proteomes" id="UP000011115"/>
    </source>
</evidence>
<dbReference type="InParanoid" id="M1DMD8"/>
<dbReference type="AlphaFoldDB" id="M1DMD8"/>
<proteinExistence type="predicted"/>
<dbReference type="Proteomes" id="UP000011115">
    <property type="component" value="Unassembled WGS sequence"/>
</dbReference>
<evidence type="ECO:0000313" key="2">
    <source>
        <dbReference type="EnsemblPlants" id="PGSC0003DMT400091343"/>
    </source>
</evidence>
<dbReference type="HOGENOM" id="CLU_059105_0_0_1"/>
<protein>
    <submittedName>
        <fullName evidence="2">'chromo' domain containing protein</fullName>
    </submittedName>
</protein>
<evidence type="ECO:0000256" key="1">
    <source>
        <dbReference type="SAM" id="MobiDB-lite"/>
    </source>
</evidence>
<feature type="region of interest" description="Disordered" evidence="1">
    <location>
        <begin position="1"/>
        <end position="43"/>
    </location>
</feature>
<sequence length="247" mass="26562">MGRGRGRVAPTRDGAPVENLPAHHEEKEENVETVDEENVGQEEQVQAETKCILSLDPVLAQQIMSFLKGLVGPGMLSSVQATQAPANPSIAITVPKVGKIVGNDTFFRPFLGPAMTGKIFNEVIDFVKKVEGVRHDGQAKVLAKKAKNSGNFQGCYSRGLVRPTLASRPIQSVMPTSTDFPYPRMMDFAQQQSRVVVPAGNGNNGRGRPQGVRGGNKRGHEGRGNGNAGRGVTFQHTNLNRVPRSSA</sequence>
<reference evidence="2" key="2">
    <citation type="submission" date="2015-06" db="UniProtKB">
        <authorList>
            <consortium name="EnsemblPlants"/>
        </authorList>
    </citation>
    <scope>IDENTIFICATION</scope>
    <source>
        <strain evidence="2">DM1-3 516 R44</strain>
    </source>
</reference>
<feature type="compositionally biased region" description="Low complexity" evidence="1">
    <location>
        <begin position="197"/>
        <end position="211"/>
    </location>
</feature>
<dbReference type="PaxDb" id="4113-PGSC0003DMT400091343"/>
<organism evidence="2 3">
    <name type="scientific">Solanum tuberosum</name>
    <name type="common">Potato</name>
    <dbReference type="NCBI Taxonomy" id="4113"/>
    <lineage>
        <taxon>Eukaryota</taxon>
        <taxon>Viridiplantae</taxon>
        <taxon>Streptophyta</taxon>
        <taxon>Embryophyta</taxon>
        <taxon>Tracheophyta</taxon>
        <taxon>Spermatophyta</taxon>
        <taxon>Magnoliopsida</taxon>
        <taxon>eudicotyledons</taxon>
        <taxon>Gunneridae</taxon>
        <taxon>Pentapetalae</taxon>
        <taxon>asterids</taxon>
        <taxon>lamiids</taxon>
        <taxon>Solanales</taxon>
        <taxon>Solanaceae</taxon>
        <taxon>Solanoideae</taxon>
        <taxon>Solaneae</taxon>
        <taxon>Solanum</taxon>
    </lineage>
</organism>
<name>M1DMD8_SOLTU</name>
<accession>M1DMD8</accession>
<feature type="compositionally biased region" description="Polar residues" evidence="1">
    <location>
        <begin position="234"/>
        <end position="247"/>
    </location>
</feature>